<dbReference type="InterPro" id="IPR050464">
    <property type="entry name" value="Zeta_carotene_desat/Oxidored"/>
</dbReference>
<dbReference type="Gene3D" id="3.50.50.60">
    <property type="entry name" value="FAD/NAD(P)-binding domain"/>
    <property type="match status" value="1"/>
</dbReference>
<dbReference type="SUPFAM" id="SSF54373">
    <property type="entry name" value="FAD-linked reductases, C-terminal domain"/>
    <property type="match status" value="1"/>
</dbReference>
<dbReference type="InterPro" id="IPR036188">
    <property type="entry name" value="FAD/NAD-bd_sf"/>
</dbReference>
<evidence type="ECO:0000256" key="1">
    <source>
        <dbReference type="ARBA" id="ARBA00002600"/>
    </source>
</evidence>
<reference evidence="13 14" key="1">
    <citation type="journal article" date="2014" name="BMC Genomics">
        <title>Adaptive genomic structural variation in the grape powdery mildew pathogen, Erysiphe necator.</title>
        <authorList>
            <person name="Jones L."/>
            <person name="Riaz S."/>
            <person name="Morales-Cruz A."/>
            <person name="Amrine K.C."/>
            <person name="McGuire B."/>
            <person name="Gubler W.D."/>
            <person name="Walker M.A."/>
            <person name="Cantu D."/>
        </authorList>
    </citation>
    <scope>NUCLEOTIDE SEQUENCE [LARGE SCALE GENOMIC DNA]</scope>
    <source>
        <strain evidence="14">c</strain>
    </source>
</reference>
<feature type="domain" description="Amine oxidase" evidence="12">
    <location>
        <begin position="32"/>
        <end position="507"/>
    </location>
</feature>
<name>A0A0B1PEK0_UNCNE</name>
<dbReference type="InterPro" id="IPR004572">
    <property type="entry name" value="Protoporphyrinogen_oxidase"/>
</dbReference>
<gene>
    <name evidence="13" type="ORF">EV44_g5590</name>
</gene>
<comment type="function">
    <text evidence="1 11">Catalyzes the 6-electron oxidation of protoporphyrinogen-IX to form protoporphyrin-IX.</text>
</comment>
<dbReference type="Proteomes" id="UP000030854">
    <property type="component" value="Unassembled WGS sequence"/>
</dbReference>
<evidence type="ECO:0000256" key="5">
    <source>
        <dbReference type="ARBA" id="ARBA00022630"/>
    </source>
</evidence>
<dbReference type="GO" id="GO:0004729">
    <property type="term" value="F:oxygen-dependent protoporphyrinogen oxidase activity"/>
    <property type="evidence" value="ECO:0007669"/>
    <property type="project" value="UniProtKB-UniRule"/>
</dbReference>
<keyword evidence="7 11" id="KW-0560">Oxidoreductase</keyword>
<keyword evidence="6 11" id="KW-0274">FAD</keyword>
<comment type="similarity">
    <text evidence="3 11">Belongs to the protoporphyrinogen/coproporphyrinogen oxidase family. Protoporphyrinogen oxidase subfamily.</text>
</comment>
<comment type="subcellular location">
    <subcellularLocation>
        <location evidence="11">Mitochondrion inner membrane</location>
    </subcellularLocation>
</comment>
<evidence type="ECO:0000256" key="7">
    <source>
        <dbReference type="ARBA" id="ARBA00023002"/>
    </source>
</evidence>
<evidence type="ECO:0000259" key="12">
    <source>
        <dbReference type="Pfam" id="PF01593"/>
    </source>
</evidence>
<keyword evidence="14" id="KW-1185">Reference proteome</keyword>
<dbReference type="SUPFAM" id="SSF51905">
    <property type="entry name" value="FAD/NAD(P)-binding domain"/>
    <property type="match status" value="1"/>
</dbReference>
<protein>
    <recommendedName>
        <fullName evidence="4 11">Protoporphyrinogen oxidase</fullName>
        <ecNumber evidence="4 11">1.3.3.4</ecNumber>
    </recommendedName>
</protein>
<dbReference type="HOGENOM" id="CLU_009629_1_0_1"/>
<evidence type="ECO:0000256" key="4">
    <source>
        <dbReference type="ARBA" id="ARBA00012867"/>
    </source>
</evidence>
<evidence type="ECO:0000256" key="6">
    <source>
        <dbReference type="ARBA" id="ARBA00022827"/>
    </source>
</evidence>
<dbReference type="PANTHER" id="PTHR42923">
    <property type="entry name" value="PROTOPORPHYRINOGEN OXIDASE"/>
    <property type="match status" value="1"/>
</dbReference>
<evidence type="ECO:0000256" key="9">
    <source>
        <dbReference type="ARBA" id="ARBA00023244"/>
    </source>
</evidence>
<comment type="catalytic activity">
    <reaction evidence="10 11">
        <text>protoporphyrinogen IX + 3 O2 = protoporphyrin IX + 3 H2O2</text>
        <dbReference type="Rhea" id="RHEA:25576"/>
        <dbReference type="ChEBI" id="CHEBI:15379"/>
        <dbReference type="ChEBI" id="CHEBI:16240"/>
        <dbReference type="ChEBI" id="CHEBI:57306"/>
        <dbReference type="ChEBI" id="CHEBI:57307"/>
        <dbReference type="EC" id="1.3.3.4"/>
    </reaction>
</comment>
<dbReference type="GO" id="GO:0006782">
    <property type="term" value="P:protoporphyrinogen IX biosynthetic process"/>
    <property type="evidence" value="ECO:0007669"/>
    <property type="project" value="UniProtKB-UniRule"/>
</dbReference>
<dbReference type="Pfam" id="PF01593">
    <property type="entry name" value="Amino_oxidase"/>
    <property type="match status" value="1"/>
</dbReference>
<proteinExistence type="inferred from homology"/>
<organism evidence="13 14">
    <name type="scientific">Uncinula necator</name>
    <name type="common">Grape powdery mildew</name>
    <dbReference type="NCBI Taxonomy" id="52586"/>
    <lineage>
        <taxon>Eukaryota</taxon>
        <taxon>Fungi</taxon>
        <taxon>Dikarya</taxon>
        <taxon>Ascomycota</taxon>
        <taxon>Pezizomycotina</taxon>
        <taxon>Leotiomycetes</taxon>
        <taxon>Erysiphales</taxon>
        <taxon>Erysiphaceae</taxon>
        <taxon>Erysiphe</taxon>
    </lineage>
</organism>
<dbReference type="NCBIfam" id="TIGR00562">
    <property type="entry name" value="proto_IX_ox"/>
    <property type="match status" value="1"/>
</dbReference>
<dbReference type="GO" id="GO:0005743">
    <property type="term" value="C:mitochondrial inner membrane"/>
    <property type="evidence" value="ECO:0007669"/>
    <property type="project" value="UniProtKB-SubCell"/>
</dbReference>
<evidence type="ECO:0000256" key="11">
    <source>
        <dbReference type="RuleBase" id="RU367069"/>
    </source>
</evidence>
<dbReference type="STRING" id="52586.A0A0B1PEK0"/>
<dbReference type="EC" id="1.3.3.4" evidence="4 11"/>
<evidence type="ECO:0000256" key="8">
    <source>
        <dbReference type="ARBA" id="ARBA00023133"/>
    </source>
</evidence>
<dbReference type="EMBL" id="JNVN01000282">
    <property type="protein sequence ID" value="KHJ35745.1"/>
    <property type="molecule type" value="Genomic_DNA"/>
</dbReference>
<evidence type="ECO:0000256" key="10">
    <source>
        <dbReference type="ARBA" id="ARBA00047554"/>
    </source>
</evidence>
<sequence>MYTSTRQCHNLPTPIRCSTSDYSNVAIIGGGISGLTTAYYLIRQFPTSKITLYESTNRLGGWLESESLDIGCGQVLFESGPRTLRFGTTSSLVTAELIQDLGLEEQIIISAKDSIAAMNKYLYYPDHLVRMPTPEENILWRINRILTEPAFKGIFTALLEFRRPPRSADLDDESVASFFTRRLGGDNLVNNIHSAILHGIYAGDINQLSIKSLFPTLWYMEKHFGSLLRGVFICAKDKLKLISPSESSIRKEIAPKIAAALHQKLDKAAVFSFKKGLGVLSNALEDALLKKPNFSLKTGDQIKSIQLADDGIEINSARNNSPAKFSHVVSTLLPNQVSSLTSKLPSLSLIPSVTVMVVNLYYSSMDILAAHGFGYLIPRNVPYEQNPECALGVVFDSDAVQGQDTVFGTKLTVMLGGHWWDSFESYPDAEEGTMMAKAVLKRHLGIVIEPDLVRVKLQRDCIPQYTVGHQSILAQAKEEMGAFMGRLSVTGCGYRGVGVNDCTAAARDLVSRMSSGIRSKMITGLEWIDEDLQQIKIRDSSIS</sequence>
<evidence type="ECO:0000313" key="13">
    <source>
        <dbReference type="EMBL" id="KHJ35745.1"/>
    </source>
</evidence>
<comment type="caution">
    <text evidence="13">The sequence shown here is derived from an EMBL/GenBank/DDBJ whole genome shotgun (WGS) entry which is preliminary data.</text>
</comment>
<dbReference type="InterPro" id="IPR002937">
    <property type="entry name" value="Amino_oxidase"/>
</dbReference>
<keyword evidence="5 11" id="KW-0285">Flavoprotein</keyword>
<comment type="cofactor">
    <cofactor evidence="11">
        <name>FAD</name>
        <dbReference type="ChEBI" id="CHEBI:57692"/>
    </cofactor>
    <text evidence="11">Binds 1 FAD per subunit.</text>
</comment>
<evidence type="ECO:0000256" key="3">
    <source>
        <dbReference type="ARBA" id="ARBA00010551"/>
    </source>
</evidence>
<evidence type="ECO:0000256" key="2">
    <source>
        <dbReference type="ARBA" id="ARBA00005073"/>
    </source>
</evidence>
<keyword evidence="8 11" id="KW-0350">Heme biosynthesis</keyword>
<evidence type="ECO:0000313" key="14">
    <source>
        <dbReference type="Proteomes" id="UP000030854"/>
    </source>
</evidence>
<accession>A0A0B1PEK0</accession>
<comment type="pathway">
    <text evidence="2 11">Porphyrin-containing compound metabolism; protoporphyrin-IX biosynthesis; protoporphyrin-IX from protoporphyrinogen-IX: step 1/1.</text>
</comment>
<dbReference type="OMA" id="EHNQAVQ"/>
<dbReference type="PANTHER" id="PTHR42923:SF3">
    <property type="entry name" value="PROTOPORPHYRINOGEN OXIDASE"/>
    <property type="match status" value="1"/>
</dbReference>
<dbReference type="UniPathway" id="UPA00251">
    <property type="reaction ID" value="UER00324"/>
</dbReference>
<keyword evidence="9 11" id="KW-0627">Porphyrin biosynthesis</keyword>
<dbReference type="AlphaFoldDB" id="A0A0B1PEK0"/>